<protein>
    <recommendedName>
        <fullName evidence="1">diguanylate cyclase</fullName>
        <ecNumber evidence="1">2.7.7.65</ecNumber>
    </recommendedName>
</protein>
<dbReference type="Gene3D" id="3.30.70.270">
    <property type="match status" value="1"/>
</dbReference>
<reference evidence="6" key="1">
    <citation type="journal article" date="2019" name="Int. J. Syst. Evol. Microbiol.">
        <title>The Global Catalogue of Microorganisms (GCM) 10K type strain sequencing project: providing services to taxonomists for standard genome sequencing and annotation.</title>
        <authorList>
            <consortium name="The Broad Institute Genomics Platform"/>
            <consortium name="The Broad Institute Genome Sequencing Center for Infectious Disease"/>
            <person name="Wu L."/>
            <person name="Ma J."/>
        </authorList>
    </citation>
    <scope>NUCLEOTIDE SEQUENCE [LARGE SCALE GENOMIC DNA]</scope>
    <source>
        <strain evidence="6">KCTC 52487</strain>
    </source>
</reference>
<dbReference type="PANTHER" id="PTHR45138:SF9">
    <property type="entry name" value="DIGUANYLATE CYCLASE DGCM-RELATED"/>
    <property type="match status" value="1"/>
</dbReference>
<comment type="caution">
    <text evidence="5">The sequence shown here is derived from an EMBL/GenBank/DDBJ whole genome shotgun (WGS) entry which is preliminary data.</text>
</comment>
<dbReference type="RefSeq" id="WP_343165559.1">
    <property type="nucleotide sequence ID" value="NZ_JBHRSV010000014.1"/>
</dbReference>
<dbReference type="Pfam" id="PF00990">
    <property type="entry name" value="GGDEF"/>
    <property type="match status" value="1"/>
</dbReference>
<dbReference type="SMART" id="SM00267">
    <property type="entry name" value="GGDEF"/>
    <property type="match status" value="1"/>
</dbReference>
<dbReference type="Proteomes" id="UP001595379">
    <property type="component" value="Unassembled WGS sequence"/>
</dbReference>
<feature type="domain" description="GGDEF" evidence="4">
    <location>
        <begin position="208"/>
        <end position="343"/>
    </location>
</feature>
<dbReference type="GO" id="GO:0052621">
    <property type="term" value="F:diguanylate cyclase activity"/>
    <property type="evidence" value="ECO:0007669"/>
    <property type="project" value="UniProtKB-EC"/>
</dbReference>
<dbReference type="NCBIfam" id="TIGR00254">
    <property type="entry name" value="GGDEF"/>
    <property type="match status" value="1"/>
</dbReference>
<dbReference type="PROSITE" id="PS50887">
    <property type="entry name" value="GGDEF"/>
    <property type="match status" value="1"/>
</dbReference>
<name>A0ABV6ZX06_9PROT</name>
<dbReference type="InterPro" id="IPR050469">
    <property type="entry name" value="Diguanylate_Cyclase"/>
</dbReference>
<evidence type="ECO:0000256" key="2">
    <source>
        <dbReference type="ARBA" id="ARBA00034247"/>
    </source>
</evidence>
<dbReference type="PANTHER" id="PTHR45138">
    <property type="entry name" value="REGULATORY COMPONENTS OF SENSORY TRANSDUCTION SYSTEM"/>
    <property type="match status" value="1"/>
</dbReference>
<keyword evidence="3" id="KW-0175">Coiled coil</keyword>
<proteinExistence type="predicted"/>
<evidence type="ECO:0000256" key="1">
    <source>
        <dbReference type="ARBA" id="ARBA00012528"/>
    </source>
</evidence>
<keyword evidence="5" id="KW-0548">Nucleotidyltransferase</keyword>
<feature type="coiled-coil region" evidence="3">
    <location>
        <begin position="136"/>
        <end position="177"/>
    </location>
</feature>
<dbReference type="CDD" id="cd01949">
    <property type="entry name" value="GGDEF"/>
    <property type="match status" value="1"/>
</dbReference>
<keyword evidence="6" id="KW-1185">Reference proteome</keyword>
<accession>A0ABV6ZX06</accession>
<comment type="catalytic activity">
    <reaction evidence="2">
        <text>2 GTP = 3',3'-c-di-GMP + 2 diphosphate</text>
        <dbReference type="Rhea" id="RHEA:24898"/>
        <dbReference type="ChEBI" id="CHEBI:33019"/>
        <dbReference type="ChEBI" id="CHEBI:37565"/>
        <dbReference type="ChEBI" id="CHEBI:58805"/>
        <dbReference type="EC" id="2.7.7.65"/>
    </reaction>
</comment>
<keyword evidence="5" id="KW-0808">Transferase</keyword>
<dbReference type="EC" id="2.7.7.65" evidence="1"/>
<evidence type="ECO:0000259" key="4">
    <source>
        <dbReference type="PROSITE" id="PS50887"/>
    </source>
</evidence>
<evidence type="ECO:0000256" key="3">
    <source>
        <dbReference type="SAM" id="Coils"/>
    </source>
</evidence>
<dbReference type="InterPro" id="IPR043128">
    <property type="entry name" value="Rev_trsase/Diguanyl_cyclase"/>
</dbReference>
<evidence type="ECO:0000313" key="6">
    <source>
        <dbReference type="Proteomes" id="UP001595379"/>
    </source>
</evidence>
<evidence type="ECO:0000313" key="5">
    <source>
        <dbReference type="EMBL" id="MFC2926016.1"/>
    </source>
</evidence>
<dbReference type="EMBL" id="JBHRSV010000014">
    <property type="protein sequence ID" value="MFC2926016.1"/>
    <property type="molecule type" value="Genomic_DNA"/>
</dbReference>
<sequence length="350" mass="39704">MSGRLQNRAEGWALARKALDYMEEFNIPPTAENYAIWSAYACDHNNELCDAIDRHIDEGRAFDQAYLDTLYEKYFSLRRLQDAVMASSGQMTKELGEVRESLRAAHRDQMDYGKTLQGATGDLSAETDPEALRQMVQTLIDATAKMQERSRNLERRLHETSSEVTQLRSNLERVREEAMTDALTGIANRKRFDEMLRKGRRETEADGQPMCLLLCDIDHFKRFNDTWGHQTGDQIIRFVAGCMTRHAEDHQTVARYGGEEFGIVLPKTKLAEATAIAEKIRKTVESKKLMRKSTNEDLGNITISMGVAQYRPGESVESLIERADTNLYKSKQNGRNRITAEDPADVANAA</sequence>
<dbReference type="InterPro" id="IPR000160">
    <property type="entry name" value="GGDEF_dom"/>
</dbReference>
<dbReference type="InterPro" id="IPR029787">
    <property type="entry name" value="Nucleotide_cyclase"/>
</dbReference>
<dbReference type="SUPFAM" id="SSF55073">
    <property type="entry name" value="Nucleotide cyclase"/>
    <property type="match status" value="1"/>
</dbReference>
<gene>
    <name evidence="5" type="ORF">ACFOOR_07850</name>
</gene>
<organism evidence="5 6">
    <name type="scientific">Hyphobacterium vulgare</name>
    <dbReference type="NCBI Taxonomy" id="1736751"/>
    <lineage>
        <taxon>Bacteria</taxon>
        <taxon>Pseudomonadati</taxon>
        <taxon>Pseudomonadota</taxon>
        <taxon>Alphaproteobacteria</taxon>
        <taxon>Maricaulales</taxon>
        <taxon>Maricaulaceae</taxon>
        <taxon>Hyphobacterium</taxon>
    </lineage>
</organism>